<dbReference type="PATRIC" id="fig|768679.9.peg.487"/>
<proteinExistence type="predicted"/>
<evidence type="ECO:0000313" key="2">
    <source>
        <dbReference type="EMBL" id="CCC81138.1"/>
    </source>
</evidence>
<feature type="transmembrane region" description="Helical" evidence="1">
    <location>
        <begin position="21"/>
        <end position="39"/>
    </location>
</feature>
<dbReference type="AlphaFoldDB" id="G4RNJ4"/>
<evidence type="ECO:0000313" key="3">
    <source>
        <dbReference type="Proteomes" id="UP000002654"/>
    </source>
</evidence>
<dbReference type="HOGENOM" id="CLU_3094327_0_0_2"/>
<evidence type="ECO:0000256" key="1">
    <source>
        <dbReference type="SAM" id="Phobius"/>
    </source>
</evidence>
<organism evidence="2 3">
    <name type="scientific">Thermoproteus tenax (strain ATCC 35583 / DSM 2078 / JCM 9277 / NBRC 100435 / Kra 1)</name>
    <dbReference type="NCBI Taxonomy" id="768679"/>
    <lineage>
        <taxon>Archaea</taxon>
        <taxon>Thermoproteota</taxon>
        <taxon>Thermoprotei</taxon>
        <taxon>Thermoproteales</taxon>
        <taxon>Thermoproteaceae</taxon>
        <taxon>Thermoproteus</taxon>
    </lineage>
</organism>
<protein>
    <submittedName>
        <fullName evidence="2">Uncharacterized protein</fullName>
    </submittedName>
</protein>
<keyword evidence="3" id="KW-1185">Reference proteome</keyword>
<reference evidence="2 3" key="1">
    <citation type="journal article" date="2011" name="PLoS ONE">
        <title>The complete genome sequence of Thermoproteus tenax: a physiologically versatile member of the Crenarchaeota.</title>
        <authorList>
            <person name="Siebers B."/>
            <person name="Zaparty M."/>
            <person name="Raddatz G."/>
            <person name="Tjaden B."/>
            <person name="Albers S.V."/>
            <person name="Bell S.D."/>
            <person name="Blombach F."/>
            <person name="Kletzin A."/>
            <person name="Kyrpides N."/>
            <person name="Lanz C."/>
            <person name="Plagens A."/>
            <person name="Rampp M."/>
            <person name="Rosinus A."/>
            <person name="von Jan M."/>
            <person name="Makarova K.S."/>
            <person name="Klenk H.P."/>
            <person name="Schuster S.C."/>
            <person name="Hensel R."/>
        </authorList>
    </citation>
    <scope>NUCLEOTIDE SEQUENCE [LARGE SCALE GENOMIC DNA]</scope>
    <source>
        <strain evidence="3">ATCC 35583 / DSM 2078 / JCM 9277 / NBRC 100435 / Kra 1</strain>
    </source>
</reference>
<keyword evidence="1" id="KW-0472">Membrane</keyword>
<dbReference type="STRING" id="768679.TTX_0471"/>
<dbReference type="Proteomes" id="UP000002654">
    <property type="component" value="Chromosome"/>
</dbReference>
<keyword evidence="1" id="KW-1133">Transmembrane helix</keyword>
<dbReference type="PaxDb" id="768679-TTX_0471"/>
<dbReference type="EMBL" id="FN869859">
    <property type="protein sequence ID" value="CCC81138.1"/>
    <property type="molecule type" value="Genomic_DNA"/>
</dbReference>
<gene>
    <name evidence="2" type="ordered locus">TTX_0471</name>
</gene>
<keyword evidence="1" id="KW-0812">Transmembrane</keyword>
<name>G4RNJ4_THETK</name>
<dbReference type="KEGG" id="ttn:TTX_0471"/>
<sequence length="51" mass="5268">MIYRNDMNAGQANKKVTVLRFVEGGIFALALALALLGVISPTGTNSGGGIF</sequence>
<accession>G4RNJ4</accession>